<accession>A0A315ZB24</accession>
<dbReference type="SUPFAM" id="SSF56349">
    <property type="entry name" value="DNA breaking-rejoining enzymes"/>
    <property type="match status" value="1"/>
</dbReference>
<dbReference type="Pfam" id="PF13102">
    <property type="entry name" value="Phage_int_SAM_5"/>
    <property type="match status" value="1"/>
</dbReference>
<dbReference type="PANTHER" id="PTHR30349">
    <property type="entry name" value="PHAGE INTEGRASE-RELATED"/>
    <property type="match status" value="1"/>
</dbReference>
<protein>
    <submittedName>
        <fullName evidence="5">Site-specific recombinase XerD</fullName>
    </submittedName>
</protein>
<dbReference type="RefSeq" id="WP_109619044.1">
    <property type="nucleotide sequence ID" value="NZ_QGDO01000003.1"/>
</dbReference>
<proteinExistence type="inferred from homology"/>
<dbReference type="AlphaFoldDB" id="A0A315ZB24"/>
<evidence type="ECO:0000256" key="2">
    <source>
        <dbReference type="ARBA" id="ARBA00023125"/>
    </source>
</evidence>
<evidence type="ECO:0000256" key="3">
    <source>
        <dbReference type="ARBA" id="ARBA00023172"/>
    </source>
</evidence>
<dbReference type="InterPro" id="IPR011010">
    <property type="entry name" value="DNA_brk_join_enz"/>
</dbReference>
<comment type="similarity">
    <text evidence="1">Belongs to the 'phage' integrase family.</text>
</comment>
<keyword evidence="3" id="KW-0233">DNA recombination</keyword>
<dbReference type="Pfam" id="PF00589">
    <property type="entry name" value="Phage_integrase"/>
    <property type="match status" value="1"/>
</dbReference>
<dbReference type="Proteomes" id="UP000245535">
    <property type="component" value="Unassembled WGS sequence"/>
</dbReference>
<comment type="caution">
    <text evidence="5">The sequence shown here is derived from an EMBL/GenBank/DDBJ whole genome shotgun (WGS) entry which is preliminary data.</text>
</comment>
<dbReference type="CDD" id="cd01185">
    <property type="entry name" value="INTN1_C_like"/>
    <property type="match status" value="1"/>
</dbReference>
<dbReference type="InterPro" id="IPR050090">
    <property type="entry name" value="Tyrosine_recombinase_XerCD"/>
</dbReference>
<name>A0A315ZB24_SEDFL</name>
<dbReference type="Pfam" id="PF17293">
    <property type="entry name" value="Arm-DNA-bind_5"/>
    <property type="match status" value="1"/>
</dbReference>
<dbReference type="Gene3D" id="1.10.150.130">
    <property type="match status" value="1"/>
</dbReference>
<dbReference type="GO" id="GO:0015074">
    <property type="term" value="P:DNA integration"/>
    <property type="evidence" value="ECO:0007669"/>
    <property type="project" value="InterPro"/>
</dbReference>
<gene>
    <name evidence="5" type="ORF">BC781_103505</name>
</gene>
<organism evidence="5 6">
    <name type="scientific">Sediminitomix flava</name>
    <dbReference type="NCBI Taxonomy" id="379075"/>
    <lineage>
        <taxon>Bacteria</taxon>
        <taxon>Pseudomonadati</taxon>
        <taxon>Bacteroidota</taxon>
        <taxon>Cytophagia</taxon>
        <taxon>Cytophagales</taxon>
        <taxon>Flammeovirgaceae</taxon>
        <taxon>Sediminitomix</taxon>
    </lineage>
</organism>
<dbReference type="InterPro" id="IPR013762">
    <property type="entry name" value="Integrase-like_cat_sf"/>
</dbReference>
<dbReference type="PROSITE" id="PS51898">
    <property type="entry name" value="TYR_RECOMBINASE"/>
    <property type="match status" value="1"/>
</dbReference>
<reference evidence="5 6" key="1">
    <citation type="submission" date="2018-03" db="EMBL/GenBank/DDBJ databases">
        <title>Genomic Encyclopedia of Archaeal and Bacterial Type Strains, Phase II (KMG-II): from individual species to whole genera.</title>
        <authorList>
            <person name="Goeker M."/>
        </authorList>
    </citation>
    <scope>NUCLEOTIDE SEQUENCE [LARGE SCALE GENOMIC DNA]</scope>
    <source>
        <strain evidence="5 6">DSM 28229</strain>
    </source>
</reference>
<evidence type="ECO:0000313" key="5">
    <source>
        <dbReference type="EMBL" id="PWJ42253.1"/>
    </source>
</evidence>
<feature type="domain" description="Tyr recombinase" evidence="4">
    <location>
        <begin position="195"/>
        <end position="365"/>
    </location>
</feature>
<dbReference type="InterPro" id="IPR010998">
    <property type="entry name" value="Integrase_recombinase_N"/>
</dbReference>
<dbReference type="InterPro" id="IPR025269">
    <property type="entry name" value="SAM-like_dom"/>
</dbReference>
<dbReference type="InterPro" id="IPR035386">
    <property type="entry name" value="Arm-DNA-bind_5"/>
</dbReference>
<keyword evidence="6" id="KW-1185">Reference proteome</keyword>
<evidence type="ECO:0000313" key="6">
    <source>
        <dbReference type="Proteomes" id="UP000245535"/>
    </source>
</evidence>
<evidence type="ECO:0000259" key="4">
    <source>
        <dbReference type="PROSITE" id="PS51898"/>
    </source>
</evidence>
<dbReference type="GO" id="GO:0006310">
    <property type="term" value="P:DNA recombination"/>
    <property type="evidence" value="ECO:0007669"/>
    <property type="project" value="UniProtKB-KW"/>
</dbReference>
<evidence type="ECO:0000256" key="1">
    <source>
        <dbReference type="ARBA" id="ARBA00008857"/>
    </source>
</evidence>
<dbReference type="PANTHER" id="PTHR30349:SF64">
    <property type="entry name" value="PROPHAGE INTEGRASE INTD-RELATED"/>
    <property type="match status" value="1"/>
</dbReference>
<dbReference type="OrthoDB" id="9806835at2"/>
<dbReference type="Gene3D" id="1.10.443.10">
    <property type="entry name" value="Intergrase catalytic core"/>
    <property type="match status" value="1"/>
</dbReference>
<sequence length="377" mass="44465">MVKYKVTLRQKPIEKGKKASLFLDITFAGNRFKEYLKTHIFTPATDKIEKEYNQRMINKAEIIRLERIKELKHSALLENEDKKFLTFLEYFAQQILKRDQDKSSSTWKSALTCLLRIEWLQDLQLEHIDYKVLDNIKQYLLHEAMQTKSKDKKLSRNTAKAYFSRVRLTIKEAFMEGIIPIDISARVRPIPEAEVHKDYLTIDELKKLANTHCHSDVVKRACLFSALTGLRKQNVLMLKWENVIIEEGQQPYLKFRQVKRKNIEIQPINQETLELLGERSSNPKQLIFEGFKYSAWTNLRIKEWVMKAGIHKDITFHNFRHTYGSLIYQQTGDIYLTKEMMGHKSLNNTLRYAKVDNRKAISTVNNIPNILNQNNDE</sequence>
<dbReference type="InterPro" id="IPR002104">
    <property type="entry name" value="Integrase_catalytic"/>
</dbReference>
<keyword evidence="2" id="KW-0238">DNA-binding</keyword>
<dbReference type="EMBL" id="QGDO01000003">
    <property type="protein sequence ID" value="PWJ42253.1"/>
    <property type="molecule type" value="Genomic_DNA"/>
</dbReference>
<dbReference type="GO" id="GO:0003677">
    <property type="term" value="F:DNA binding"/>
    <property type="evidence" value="ECO:0007669"/>
    <property type="project" value="UniProtKB-KW"/>
</dbReference>